<dbReference type="AlphaFoldDB" id="A0A9X1HNX0"/>
<comment type="caution">
    <text evidence="1">The sequence shown here is derived from an EMBL/GenBank/DDBJ whole genome shotgun (WGS) entry which is preliminary data.</text>
</comment>
<gene>
    <name evidence="1" type="ORF">LDX50_05300</name>
</gene>
<evidence type="ECO:0000313" key="1">
    <source>
        <dbReference type="EMBL" id="MCA6074273.1"/>
    </source>
</evidence>
<organism evidence="1 2">
    <name type="scientific">Fulvivirga sedimenti</name>
    <dbReference type="NCBI Taxonomy" id="2879465"/>
    <lineage>
        <taxon>Bacteria</taxon>
        <taxon>Pseudomonadati</taxon>
        <taxon>Bacteroidota</taxon>
        <taxon>Cytophagia</taxon>
        <taxon>Cytophagales</taxon>
        <taxon>Fulvivirgaceae</taxon>
        <taxon>Fulvivirga</taxon>
    </lineage>
</organism>
<dbReference type="EMBL" id="JAIXNE010000001">
    <property type="protein sequence ID" value="MCA6074273.1"/>
    <property type="molecule type" value="Genomic_DNA"/>
</dbReference>
<reference evidence="1" key="1">
    <citation type="submission" date="2021-09" db="EMBL/GenBank/DDBJ databases">
        <title>Fulvivirga sp. isolated from coastal sediment.</title>
        <authorList>
            <person name="Yu H."/>
        </authorList>
    </citation>
    <scope>NUCLEOTIDE SEQUENCE</scope>
    <source>
        <strain evidence="1">1062</strain>
    </source>
</reference>
<evidence type="ECO:0000313" key="2">
    <source>
        <dbReference type="Proteomes" id="UP001139409"/>
    </source>
</evidence>
<sequence length="212" mass="23709">MKKSIILLIGILVAVTTLYANDKYTEAMQKGMDQLTEARTPESFLEASNTFSRIASVEKDKWIPAYYAAYTLTMYGAMNNDVKLKDEYLNRAEDFLKKASAIEEENVEIMALQGFIYLIRISVDPQSRGPEFSGKSGAILARARSIDPQNPRVMHMSAQLSYGTAQFFGQDGSEACKTNAQAIALFDSFSSDIPFYPTWGKNMALGFQERCK</sequence>
<dbReference type="RefSeq" id="WP_225697369.1">
    <property type="nucleotide sequence ID" value="NZ_JAIXNE010000001.1"/>
</dbReference>
<proteinExistence type="predicted"/>
<name>A0A9X1HNX0_9BACT</name>
<accession>A0A9X1HNX0</accession>
<protein>
    <submittedName>
        <fullName evidence="1">Uncharacterized protein</fullName>
    </submittedName>
</protein>
<keyword evidence="2" id="KW-1185">Reference proteome</keyword>
<dbReference type="Proteomes" id="UP001139409">
    <property type="component" value="Unassembled WGS sequence"/>
</dbReference>